<dbReference type="RefSeq" id="WP_339968474.1">
    <property type="nucleotide sequence ID" value="NZ_JAWMWG010000001.1"/>
</dbReference>
<name>A0ABU8SGR8_9LACO</name>
<dbReference type="EMBL" id="JAWMWG010000001">
    <property type="protein sequence ID" value="MEJ6347867.1"/>
    <property type="molecule type" value="Genomic_DNA"/>
</dbReference>
<evidence type="ECO:0000313" key="1">
    <source>
        <dbReference type="EMBL" id="MEJ6347867.1"/>
    </source>
</evidence>
<reference evidence="1 2" key="1">
    <citation type="submission" date="2023-10" db="EMBL/GenBank/DDBJ databases">
        <title>Holzapfeliella saturejae sp. nov. isolated from Satureja montana flowers.</title>
        <authorList>
            <person name="Alcantara C."/>
            <person name="Zuniga M."/>
            <person name="Landete J.M."/>
            <person name="Monedero V."/>
        </authorList>
    </citation>
    <scope>NUCLEOTIDE SEQUENCE [LARGE SCALE GENOMIC DNA]</scope>
    <source>
        <strain evidence="1 2">He02</strain>
    </source>
</reference>
<evidence type="ECO:0000313" key="2">
    <source>
        <dbReference type="Proteomes" id="UP001377804"/>
    </source>
</evidence>
<protein>
    <submittedName>
        <fullName evidence="1">Uncharacterized protein</fullName>
    </submittedName>
</protein>
<proteinExistence type="predicted"/>
<comment type="caution">
    <text evidence="1">The sequence shown here is derived from an EMBL/GenBank/DDBJ whole genome shotgun (WGS) entry which is preliminary data.</text>
</comment>
<dbReference type="Proteomes" id="UP001377804">
    <property type="component" value="Unassembled WGS sequence"/>
</dbReference>
<gene>
    <name evidence="1" type="ORF">R4Y45_01315</name>
</gene>
<accession>A0ABU8SGR8</accession>
<sequence>MKKTFNLFTPMNGQLSVVNSVSRIFPGKQVHLKAEVDMETGETILFVDKDDLKKLQ</sequence>
<organism evidence="1 2">
    <name type="scientific">Holzapfeliella saturejae</name>
    <dbReference type="NCBI Taxonomy" id="3082953"/>
    <lineage>
        <taxon>Bacteria</taxon>
        <taxon>Bacillati</taxon>
        <taxon>Bacillota</taxon>
        <taxon>Bacilli</taxon>
        <taxon>Lactobacillales</taxon>
        <taxon>Lactobacillaceae</taxon>
        <taxon>Holzapfeliella</taxon>
    </lineage>
</organism>
<keyword evidence="2" id="KW-1185">Reference proteome</keyword>